<gene>
    <name evidence="3" type="ORF">PAI11_26470</name>
</gene>
<comment type="caution">
    <text evidence="3">The sequence shown here is derived from an EMBL/GenBank/DDBJ whole genome shotgun (WGS) entry which is preliminary data.</text>
</comment>
<keyword evidence="4" id="KW-1185">Reference proteome</keyword>
<dbReference type="Proteomes" id="UP000005143">
    <property type="component" value="Unassembled WGS sequence"/>
</dbReference>
<feature type="chain" id="PRO_5003531952" description="DUF5666 domain-containing protein" evidence="2">
    <location>
        <begin position="25"/>
        <end position="254"/>
    </location>
</feature>
<dbReference type="EMBL" id="AGUD01000216">
    <property type="protein sequence ID" value="EHN10540.1"/>
    <property type="molecule type" value="Genomic_DNA"/>
</dbReference>
<evidence type="ECO:0008006" key="5">
    <source>
        <dbReference type="Google" id="ProtNLM"/>
    </source>
</evidence>
<protein>
    <recommendedName>
        <fullName evidence="5">DUF5666 domain-containing protein</fullName>
    </recommendedName>
</protein>
<feature type="signal peptide" evidence="2">
    <location>
        <begin position="1"/>
        <end position="24"/>
    </location>
</feature>
<proteinExistence type="predicted"/>
<dbReference type="AlphaFoldDB" id="H0E745"/>
<evidence type="ECO:0000256" key="1">
    <source>
        <dbReference type="SAM" id="MobiDB-lite"/>
    </source>
</evidence>
<sequence>MTSTRTIAALAGAAILALPAAALADHGKSGDKPGHGTGTTTKPEHGSKPAGRTVVVSGGVTAVDATAKTLTLTVHGGNKRGRGDVGEAVTVSLDGAKVVAPDNDGDGTRGEIQDLRVGDHVIVIATKAAAAPGAPAGAPTLVARTVIATTPKKAKRNLLFKGTIAKADGAAKTISVAVTGGNHAAKAYKAQTVDFSIADARIRARDNDGNGTRNEASDLRVGDKVVVHVRLAKGAEATQPLAATSVVDQSRTKK</sequence>
<accession>H0E745</accession>
<reference evidence="3 4" key="1">
    <citation type="journal article" date="2013" name="Biodegradation">
        <title>Quantitative proteomic analysis of ibuprofen-degrading Patulibacter sp. strain I11.</title>
        <authorList>
            <person name="Almeida B."/>
            <person name="Kjeldal H."/>
            <person name="Lolas I."/>
            <person name="Knudsen A.D."/>
            <person name="Carvalho G."/>
            <person name="Nielsen K.L."/>
            <person name="Barreto Crespo M.T."/>
            <person name="Stensballe A."/>
            <person name="Nielsen J.L."/>
        </authorList>
    </citation>
    <scope>NUCLEOTIDE SEQUENCE [LARGE SCALE GENOMIC DNA]</scope>
    <source>
        <strain evidence="3 4">I11</strain>
    </source>
</reference>
<organism evidence="3 4">
    <name type="scientific">Patulibacter medicamentivorans</name>
    <dbReference type="NCBI Taxonomy" id="1097667"/>
    <lineage>
        <taxon>Bacteria</taxon>
        <taxon>Bacillati</taxon>
        <taxon>Actinomycetota</taxon>
        <taxon>Thermoleophilia</taxon>
        <taxon>Solirubrobacterales</taxon>
        <taxon>Patulibacteraceae</taxon>
        <taxon>Patulibacter</taxon>
    </lineage>
</organism>
<dbReference type="RefSeq" id="WP_007575922.1">
    <property type="nucleotide sequence ID" value="NZ_AGUD01000216.1"/>
</dbReference>
<name>H0E745_9ACTN</name>
<evidence type="ECO:0000256" key="2">
    <source>
        <dbReference type="SAM" id="SignalP"/>
    </source>
</evidence>
<evidence type="ECO:0000313" key="4">
    <source>
        <dbReference type="Proteomes" id="UP000005143"/>
    </source>
</evidence>
<feature type="region of interest" description="Disordered" evidence="1">
    <location>
        <begin position="26"/>
        <end position="52"/>
    </location>
</feature>
<evidence type="ECO:0000313" key="3">
    <source>
        <dbReference type="EMBL" id="EHN10540.1"/>
    </source>
</evidence>
<keyword evidence="2" id="KW-0732">Signal</keyword>